<feature type="compositionally biased region" description="Basic residues" evidence="3">
    <location>
        <begin position="1132"/>
        <end position="1146"/>
    </location>
</feature>
<feature type="compositionally biased region" description="Low complexity" evidence="3">
    <location>
        <begin position="1147"/>
        <end position="1165"/>
    </location>
</feature>
<evidence type="ECO:0000313" key="5">
    <source>
        <dbReference type="EMBL" id="GJT41857.1"/>
    </source>
</evidence>
<dbReference type="CDD" id="cd09272">
    <property type="entry name" value="RNase_HI_RT_Ty1"/>
    <property type="match status" value="1"/>
</dbReference>
<keyword evidence="2" id="KW-0378">Hydrolase</keyword>
<name>A0ABQ5DSH0_9ASTR</name>
<feature type="compositionally biased region" description="Low complexity" evidence="3">
    <location>
        <begin position="1465"/>
        <end position="1476"/>
    </location>
</feature>
<proteinExistence type="predicted"/>
<feature type="compositionally biased region" description="Polar residues" evidence="3">
    <location>
        <begin position="1445"/>
        <end position="1458"/>
    </location>
</feature>
<reference evidence="5" key="2">
    <citation type="submission" date="2022-01" db="EMBL/GenBank/DDBJ databases">
        <authorList>
            <person name="Yamashiro T."/>
            <person name="Shiraishi A."/>
            <person name="Satake H."/>
            <person name="Nakayama K."/>
        </authorList>
    </citation>
    <scope>NUCLEOTIDE SEQUENCE</scope>
</reference>
<dbReference type="Gene3D" id="3.30.420.10">
    <property type="entry name" value="Ribonuclease H-like superfamily/Ribonuclease H"/>
    <property type="match status" value="1"/>
</dbReference>
<dbReference type="Proteomes" id="UP001151760">
    <property type="component" value="Unassembled WGS sequence"/>
</dbReference>
<dbReference type="InterPro" id="IPR013103">
    <property type="entry name" value="RVT_2"/>
</dbReference>
<dbReference type="InterPro" id="IPR036397">
    <property type="entry name" value="RNaseH_sf"/>
</dbReference>
<keyword evidence="1" id="KW-0479">Metal-binding</keyword>
<dbReference type="PANTHER" id="PTHR42648">
    <property type="entry name" value="TRANSPOSASE, PUTATIVE-RELATED"/>
    <property type="match status" value="1"/>
</dbReference>
<feature type="compositionally biased region" description="Basic and acidic residues" evidence="3">
    <location>
        <begin position="1510"/>
        <end position="1523"/>
    </location>
</feature>
<dbReference type="InterPro" id="IPR001584">
    <property type="entry name" value="Integrase_cat-core"/>
</dbReference>
<evidence type="ECO:0000256" key="3">
    <source>
        <dbReference type="SAM" id="MobiDB-lite"/>
    </source>
</evidence>
<evidence type="ECO:0000259" key="4">
    <source>
        <dbReference type="PROSITE" id="PS50994"/>
    </source>
</evidence>
<feature type="domain" description="Integrase catalytic" evidence="4">
    <location>
        <begin position="133"/>
        <end position="297"/>
    </location>
</feature>
<comment type="caution">
    <text evidence="5">The sequence shown here is derived from an EMBL/GenBank/DDBJ whole genome shotgun (WGS) entry which is preliminary data.</text>
</comment>
<sequence length="1554" mass="175882">MNFVKKFIGTVRFGNDHFGAIMGNFVIGDSVISNVYYVEGLGHNLFSVGQFCDSDLEVAFRKHLCYVKTEDGVDLLKGSRGSNLYTISVEDMMKSSPICLLSKSSKNNSWLWHRWLNYLNFSTINDLARKDLVRGLPRLKFEKDHLCLACQLGKSKKYTHKPKSENFIMEVKFLRSKDETPEFVIKFLKQIQVGLNKTVRYIRTDNGTEFVNQVLIDYYENFGIFHQKSVSRTLQQNDVVERWNRTLVETVRTMLIFLKALMFLWAEAVATACYTQNRSLIHTRHNKTPYELVHDKKPDLKFLQVFCALCYPTNDSEDLRKLKATTDIRIFIGYAPNRKGYQIYNKRTRQIMETIHMQFDELTEPMAPVHISTGPEPILLTLGQISSGHVPDPVPAAPYVPPTNKDLEILFQPMFDEYLESPNVERLVPPAPAAQVPVVSAGTPSSTTIDQDAPSISYSPSSCIVQPPISHQGVATRPTIEDNPFAQADNAPFVNVFAPEPSSDESSSGDASLAELTQLATDALWCLYNSVLSKVEPKNVKTAIDEACWFEAMQEEIHEFDRLQNKARLVAKGYRQEEGIDFEESFALVARIEAVRIFIANASSKNIIIYQMDVKTVFFNGELKEEVYVSQPEGFVDTDHPTHVYRMKKALYGLNQALRAWYNTLSRLLYDNKFSKGLQVSQSLGGIFINQLKYALEILTKYGMDKSDPVEKPMVDKSKIDEDPLGIPIDQTRFRVSWSSKKKKSIVISTTKAEYIAMSGCCAEILWMRSQLTDYGFAFNNIPLYYDNKSAIALCCNNLADIFTEALPRERFEFLLPRLGMKSMSLETLKRLQDGEDNVLIDSPHGDLFKSLHSGLIISPHSGLIKPLHNDLSGLPRSGLLNPPLSDLIIKPDSLVPCRAFTALASVPAIYIQQFWNTLTQEAKTGVYRFQLDKDWFILNASLLREALDITPIDQAHQFESPPLGDATMDFLNALAIQRKSTLPRYPVLQMLWGIITRTNVDYAELMWEEFVQAIQTFLAYKANLGIATKKDKKIKPYVIPYYRFTKLIICYLGRKHNINQRSGSLFNMAEDDHRLGNLKFVPKGEEDEVFGMQIPKDLITDNIRNASYYNAYLEMVGKHDHKIVDEEGGKKKSSTKANQSKKHATAKQPKPVSSKQSKPAPAKQLKPVKEKSIKPSPVKKASKGITHKLPTVEGRGKGIATDEQVPQSLLELQTPKKTSAETDKTNSEGDTEILNIGEEQGEDVANKVDLEEKTAEIDEVQAGSDPGKTLESQLPPERVLMEKDQARPNPDKVMWLLLDQTLSPCLMTSLPLSSIGTLSSMKNLDNFTFGDQFIADKSPKDEPRNANMETKVESMCFRDLSNAEMKEILHQRMFESGLYQSQPKHVALYEALKASMDRDNREEFLRATTKSRKRSHDDQDPHPTPPDSNQGKKKRHDSDASAPHQPQAQMSSPWMTTDTRDAPSSSSKQKTSSQSEQPVEDVPILDYVHISDTEDTDAAYLLKIKPRLDWLKPIPEEERPETPEPDWAVPPNDLPELENNWANIIAKSYKHPE</sequence>
<dbReference type="InterPro" id="IPR057670">
    <property type="entry name" value="SH3_retrovirus"/>
</dbReference>
<dbReference type="EMBL" id="BQNB010015595">
    <property type="protein sequence ID" value="GJT41857.1"/>
    <property type="molecule type" value="Genomic_DNA"/>
</dbReference>
<organism evidence="5 6">
    <name type="scientific">Tanacetum coccineum</name>
    <dbReference type="NCBI Taxonomy" id="301880"/>
    <lineage>
        <taxon>Eukaryota</taxon>
        <taxon>Viridiplantae</taxon>
        <taxon>Streptophyta</taxon>
        <taxon>Embryophyta</taxon>
        <taxon>Tracheophyta</taxon>
        <taxon>Spermatophyta</taxon>
        <taxon>Magnoliopsida</taxon>
        <taxon>eudicotyledons</taxon>
        <taxon>Gunneridae</taxon>
        <taxon>Pentapetalae</taxon>
        <taxon>asterids</taxon>
        <taxon>campanulids</taxon>
        <taxon>Asterales</taxon>
        <taxon>Asteraceae</taxon>
        <taxon>Asteroideae</taxon>
        <taxon>Anthemideae</taxon>
        <taxon>Anthemidinae</taxon>
        <taxon>Tanacetum</taxon>
    </lineage>
</organism>
<feature type="region of interest" description="Disordered" evidence="3">
    <location>
        <begin position="1125"/>
        <end position="1208"/>
    </location>
</feature>
<evidence type="ECO:0000256" key="2">
    <source>
        <dbReference type="ARBA" id="ARBA00022801"/>
    </source>
</evidence>
<dbReference type="InterPro" id="IPR025724">
    <property type="entry name" value="GAG-pre-integrase_dom"/>
</dbReference>
<dbReference type="PANTHER" id="PTHR42648:SF18">
    <property type="entry name" value="RETROTRANSPOSON, UNCLASSIFIED-LIKE PROTEIN"/>
    <property type="match status" value="1"/>
</dbReference>
<accession>A0ABQ5DSH0</accession>
<dbReference type="Pfam" id="PF25597">
    <property type="entry name" value="SH3_retrovirus"/>
    <property type="match status" value="1"/>
</dbReference>
<evidence type="ECO:0000256" key="1">
    <source>
        <dbReference type="ARBA" id="ARBA00022723"/>
    </source>
</evidence>
<dbReference type="SUPFAM" id="SSF53098">
    <property type="entry name" value="Ribonuclease H-like"/>
    <property type="match status" value="1"/>
</dbReference>
<evidence type="ECO:0000313" key="6">
    <source>
        <dbReference type="Proteomes" id="UP001151760"/>
    </source>
</evidence>
<dbReference type="Pfam" id="PF07727">
    <property type="entry name" value="RVT_2"/>
    <property type="match status" value="1"/>
</dbReference>
<reference evidence="5" key="1">
    <citation type="journal article" date="2022" name="Int. J. Mol. Sci.">
        <title>Draft Genome of Tanacetum Coccineum: Genomic Comparison of Closely Related Tanacetum-Family Plants.</title>
        <authorList>
            <person name="Yamashiro T."/>
            <person name="Shiraishi A."/>
            <person name="Nakayama K."/>
            <person name="Satake H."/>
        </authorList>
    </citation>
    <scope>NUCLEOTIDE SEQUENCE</scope>
</reference>
<gene>
    <name evidence="5" type="ORF">Tco_0941722</name>
</gene>
<dbReference type="InterPro" id="IPR039537">
    <property type="entry name" value="Retrotran_Ty1/copia-like"/>
</dbReference>
<dbReference type="PROSITE" id="PS50994">
    <property type="entry name" value="INTEGRASE"/>
    <property type="match status" value="1"/>
</dbReference>
<keyword evidence="6" id="KW-1185">Reference proteome</keyword>
<feature type="region of interest" description="Disordered" evidence="3">
    <location>
        <begin position="1510"/>
        <end position="1535"/>
    </location>
</feature>
<feature type="region of interest" description="Disordered" evidence="3">
    <location>
        <begin position="1407"/>
        <end position="1481"/>
    </location>
</feature>
<protein>
    <submittedName>
        <fullName evidence="5">Retrovirus-related pol polyprotein from transposon TNT 1-94</fullName>
    </submittedName>
</protein>
<dbReference type="Pfam" id="PF13976">
    <property type="entry name" value="gag_pre-integrs"/>
    <property type="match status" value="1"/>
</dbReference>
<dbReference type="InterPro" id="IPR012337">
    <property type="entry name" value="RNaseH-like_sf"/>
</dbReference>